<reference evidence="1 2" key="2">
    <citation type="journal article" date="2022" name="Mol. Ecol. Resour.">
        <title>The genomes of chicory, endive, great burdock and yacon provide insights into Asteraceae paleo-polyploidization history and plant inulin production.</title>
        <authorList>
            <person name="Fan W."/>
            <person name="Wang S."/>
            <person name="Wang H."/>
            <person name="Wang A."/>
            <person name="Jiang F."/>
            <person name="Liu H."/>
            <person name="Zhao H."/>
            <person name="Xu D."/>
            <person name="Zhang Y."/>
        </authorList>
    </citation>
    <scope>NUCLEOTIDE SEQUENCE [LARGE SCALE GENOMIC DNA]</scope>
    <source>
        <strain evidence="2">cv. Yunnan</strain>
        <tissue evidence="1">Leaves</tissue>
    </source>
</reference>
<keyword evidence="2" id="KW-1185">Reference proteome</keyword>
<gene>
    <name evidence="1" type="ORF">L1987_55159</name>
</gene>
<comment type="caution">
    <text evidence="1">The sequence shown here is derived from an EMBL/GenBank/DDBJ whole genome shotgun (WGS) entry which is preliminary data.</text>
</comment>
<name>A0ACB9E982_9ASTR</name>
<evidence type="ECO:0000313" key="2">
    <source>
        <dbReference type="Proteomes" id="UP001056120"/>
    </source>
</evidence>
<accession>A0ACB9E982</accession>
<sequence length="412" mass="45317">MSILTFFFLALIPYAASNITINFPNISQNISQYITISGNATSISDDGLQDNSVITSGGYIGLPLNSTTNSNIYPFVAVEFDTFGSNDWDPKDPDTDKFIDEHVGININSITSVAYKKWGRADSKTLSVSFTSFQNNSTVWETRLNHTIDLRDVLPERVIFGFSASTGDRYERNNVRSWSFNSTEVNSTDQSVIKPLTKRSKNNTLPKMGLIAGTLVLVTAFAILGYFLWRKKNHGDKVDELEVASEMNNEFEMGASMPRRFSYHELARSTGDFADTNKLGEGGFGGVYKGFLKDVSMYVAVKRISKSSRQGIKEYASEVRAADSRLGSNFVEVEITCLMIVGLWCAHPDSKQCPSMKQALQVLNSEASVPTLSSKMPYVTYSELPTSSYGGTLSSGSNKHSSNLLTSSTATS</sequence>
<dbReference type="EMBL" id="CM042035">
    <property type="protein sequence ID" value="KAI3755362.1"/>
    <property type="molecule type" value="Genomic_DNA"/>
</dbReference>
<reference evidence="2" key="1">
    <citation type="journal article" date="2022" name="Mol. Ecol. Resour.">
        <title>The genomes of chicory, endive, great burdock and yacon provide insights into Asteraceae palaeo-polyploidization history and plant inulin production.</title>
        <authorList>
            <person name="Fan W."/>
            <person name="Wang S."/>
            <person name="Wang H."/>
            <person name="Wang A."/>
            <person name="Jiang F."/>
            <person name="Liu H."/>
            <person name="Zhao H."/>
            <person name="Xu D."/>
            <person name="Zhang Y."/>
        </authorList>
    </citation>
    <scope>NUCLEOTIDE SEQUENCE [LARGE SCALE GENOMIC DNA]</scope>
    <source>
        <strain evidence="2">cv. Yunnan</strain>
    </source>
</reference>
<organism evidence="1 2">
    <name type="scientific">Smallanthus sonchifolius</name>
    <dbReference type="NCBI Taxonomy" id="185202"/>
    <lineage>
        <taxon>Eukaryota</taxon>
        <taxon>Viridiplantae</taxon>
        <taxon>Streptophyta</taxon>
        <taxon>Embryophyta</taxon>
        <taxon>Tracheophyta</taxon>
        <taxon>Spermatophyta</taxon>
        <taxon>Magnoliopsida</taxon>
        <taxon>eudicotyledons</taxon>
        <taxon>Gunneridae</taxon>
        <taxon>Pentapetalae</taxon>
        <taxon>asterids</taxon>
        <taxon>campanulids</taxon>
        <taxon>Asterales</taxon>
        <taxon>Asteraceae</taxon>
        <taxon>Asteroideae</taxon>
        <taxon>Heliantheae alliance</taxon>
        <taxon>Millerieae</taxon>
        <taxon>Smallanthus</taxon>
    </lineage>
</organism>
<protein>
    <submittedName>
        <fullName evidence="1">Uncharacterized protein</fullName>
    </submittedName>
</protein>
<evidence type="ECO:0000313" key="1">
    <source>
        <dbReference type="EMBL" id="KAI3755362.1"/>
    </source>
</evidence>
<dbReference type="Proteomes" id="UP001056120">
    <property type="component" value="Linkage Group LG18"/>
</dbReference>
<proteinExistence type="predicted"/>